<reference evidence="5 6" key="1">
    <citation type="journal article" date="2013" name="Proc. Natl. Acad. Sci. U.S.A.">
        <title>Fine-scale variation in meiotic recombination in Mimulus inferred from population shotgun sequencing.</title>
        <authorList>
            <person name="Hellsten U."/>
            <person name="Wright K.M."/>
            <person name="Jenkins J."/>
            <person name="Shu S."/>
            <person name="Yuan Y."/>
            <person name="Wessler S.R."/>
            <person name="Schmutz J."/>
            <person name="Willis J.H."/>
            <person name="Rokhsar D.S."/>
        </authorList>
    </citation>
    <scope>NUCLEOTIDE SEQUENCE [LARGE SCALE GENOMIC DNA]</scope>
    <source>
        <strain evidence="6">cv. DUN x IM62</strain>
    </source>
</reference>
<gene>
    <name evidence="5" type="ORF">MIMGU_mgv1a018112mg</name>
</gene>
<dbReference type="STRING" id="4155.A0A022RRV3"/>
<dbReference type="InterPro" id="IPR045051">
    <property type="entry name" value="SBT"/>
</dbReference>
<keyword evidence="2" id="KW-0732">Signal</keyword>
<evidence type="ECO:0000259" key="4">
    <source>
        <dbReference type="Pfam" id="PF17766"/>
    </source>
</evidence>
<dbReference type="EMBL" id="KI630276">
    <property type="protein sequence ID" value="EYU42731.1"/>
    <property type="molecule type" value="Genomic_DNA"/>
</dbReference>
<accession>A0A022RRV3</accession>
<dbReference type="InterPro" id="IPR041469">
    <property type="entry name" value="Subtilisin-like_FN3"/>
</dbReference>
<protein>
    <recommendedName>
        <fullName evidence="4">Subtilisin-like protease fibronectin type-III domain-containing protein</fullName>
    </recommendedName>
</protein>
<evidence type="ECO:0000256" key="1">
    <source>
        <dbReference type="ARBA" id="ARBA00011073"/>
    </source>
</evidence>
<dbReference type="PANTHER" id="PTHR10795">
    <property type="entry name" value="PROPROTEIN CONVERTASE SUBTILISIN/KEXIN"/>
    <property type="match status" value="1"/>
</dbReference>
<sequence>MALITSPKAEFGITPAPLMASFSSRGPNTATPGNPQASTVDNTNKPMLEESSLVEATPFSSGAGHIKKLIQNNGCLLANTFSLLDFNYPSITVPKLSSSVKVNRILKNVGSPGIYFARIRPPLGVSVSVEPNTLEFTKNGEEMRFQLTMTRDTTNVQSKYSFGELLWSDGKHNVR</sequence>
<comment type="similarity">
    <text evidence="1">Belongs to the peptidase S8 family.</text>
</comment>
<dbReference type="Pfam" id="PF17766">
    <property type="entry name" value="fn3_6"/>
    <property type="match status" value="1"/>
</dbReference>
<evidence type="ECO:0000313" key="6">
    <source>
        <dbReference type="Proteomes" id="UP000030748"/>
    </source>
</evidence>
<feature type="domain" description="Subtilisin-like protease fibronectin type-III" evidence="4">
    <location>
        <begin position="85"/>
        <end position="175"/>
    </location>
</feature>
<dbReference type="Gene3D" id="2.60.40.2310">
    <property type="match status" value="1"/>
</dbReference>
<feature type="region of interest" description="Disordered" evidence="3">
    <location>
        <begin position="22"/>
        <end position="43"/>
    </location>
</feature>
<evidence type="ECO:0000256" key="2">
    <source>
        <dbReference type="ARBA" id="ARBA00022729"/>
    </source>
</evidence>
<organism evidence="5 6">
    <name type="scientific">Erythranthe guttata</name>
    <name type="common">Yellow monkey flower</name>
    <name type="synonym">Mimulus guttatus</name>
    <dbReference type="NCBI Taxonomy" id="4155"/>
    <lineage>
        <taxon>Eukaryota</taxon>
        <taxon>Viridiplantae</taxon>
        <taxon>Streptophyta</taxon>
        <taxon>Embryophyta</taxon>
        <taxon>Tracheophyta</taxon>
        <taxon>Spermatophyta</taxon>
        <taxon>Magnoliopsida</taxon>
        <taxon>eudicotyledons</taxon>
        <taxon>Gunneridae</taxon>
        <taxon>Pentapetalae</taxon>
        <taxon>asterids</taxon>
        <taxon>lamiids</taxon>
        <taxon>Lamiales</taxon>
        <taxon>Phrymaceae</taxon>
        <taxon>Erythranthe</taxon>
    </lineage>
</organism>
<evidence type="ECO:0000313" key="5">
    <source>
        <dbReference type="EMBL" id="EYU42731.1"/>
    </source>
</evidence>
<proteinExistence type="inferred from homology"/>
<keyword evidence="6" id="KW-1185">Reference proteome</keyword>
<dbReference type="Proteomes" id="UP000030748">
    <property type="component" value="Unassembled WGS sequence"/>
</dbReference>
<dbReference type="AlphaFoldDB" id="A0A022RRV3"/>
<name>A0A022RRV3_ERYGU</name>
<evidence type="ECO:0000256" key="3">
    <source>
        <dbReference type="SAM" id="MobiDB-lite"/>
    </source>
</evidence>